<organism evidence="2 3">
    <name type="scientific">Erythrobacter litoralis</name>
    <dbReference type="NCBI Taxonomy" id="39960"/>
    <lineage>
        <taxon>Bacteria</taxon>
        <taxon>Pseudomonadati</taxon>
        <taxon>Pseudomonadota</taxon>
        <taxon>Alphaproteobacteria</taxon>
        <taxon>Sphingomonadales</taxon>
        <taxon>Erythrobacteraceae</taxon>
        <taxon>Erythrobacter/Porphyrobacter group</taxon>
        <taxon>Erythrobacter</taxon>
    </lineage>
</organism>
<evidence type="ECO:0000313" key="2">
    <source>
        <dbReference type="EMBL" id="KEO98480.1"/>
    </source>
</evidence>
<sequence>MTDGAKDLRDLFAPGIEPIEARPGIWSALSRPVEGQSYDGRARLYDALIGNALYNRLAWGTSPASYEEFAHAASESGTGALLDAGCGTLVSTAGVHARSGRPTMLVDLSLDMLAAARERIGRVAGGVPDHVLFLQADLFDLPFIDGAFGAVLAQGVLHLFEDIAARARELARVTVPGGQVFASSLVADRGPGRLYLGALHRAGEVAAPRRLAELVARLEDSASRLARPIAARREGNMAFLTARPS</sequence>
<protein>
    <recommendedName>
        <fullName evidence="1">Methyltransferase type 11 domain-containing protein</fullName>
    </recommendedName>
</protein>
<gene>
    <name evidence="2" type="ORF">EH32_05040</name>
</gene>
<dbReference type="KEGG" id="elq:Ga0102493_113049"/>
<dbReference type="GO" id="GO:0008757">
    <property type="term" value="F:S-adenosylmethionine-dependent methyltransferase activity"/>
    <property type="evidence" value="ECO:0007669"/>
    <property type="project" value="InterPro"/>
</dbReference>
<accession>A0A074N0F5</accession>
<comment type="caution">
    <text evidence="2">The sequence shown here is derived from an EMBL/GenBank/DDBJ whole genome shotgun (WGS) entry which is preliminary data.</text>
</comment>
<dbReference type="CDD" id="cd02440">
    <property type="entry name" value="AdoMet_MTases"/>
    <property type="match status" value="1"/>
</dbReference>
<proteinExistence type="predicted"/>
<feature type="domain" description="Methyltransferase type 11" evidence="1">
    <location>
        <begin position="82"/>
        <end position="181"/>
    </location>
</feature>
<dbReference type="Gene3D" id="3.40.50.150">
    <property type="entry name" value="Vaccinia Virus protein VP39"/>
    <property type="match status" value="1"/>
</dbReference>
<evidence type="ECO:0000313" key="3">
    <source>
        <dbReference type="Proteomes" id="UP000027866"/>
    </source>
</evidence>
<dbReference type="Pfam" id="PF08241">
    <property type="entry name" value="Methyltransf_11"/>
    <property type="match status" value="1"/>
</dbReference>
<dbReference type="Proteomes" id="UP000027866">
    <property type="component" value="Unassembled WGS sequence"/>
</dbReference>
<reference evidence="2 3" key="1">
    <citation type="submission" date="2014-04" db="EMBL/GenBank/DDBJ databases">
        <title>A comprehensive comparison of genomes of Erythrobacter spp. Strains.</title>
        <authorList>
            <person name="Zheng Q."/>
        </authorList>
    </citation>
    <scope>NUCLEOTIDE SEQUENCE [LARGE SCALE GENOMIC DNA]</scope>
    <source>
        <strain evidence="2 3">DSM 8509</strain>
    </source>
</reference>
<dbReference type="SUPFAM" id="SSF53335">
    <property type="entry name" value="S-adenosyl-L-methionine-dependent methyltransferases"/>
    <property type="match status" value="1"/>
</dbReference>
<dbReference type="PATRIC" id="fig|39960.10.peg.2143"/>
<dbReference type="InterPro" id="IPR029063">
    <property type="entry name" value="SAM-dependent_MTases_sf"/>
</dbReference>
<dbReference type="AlphaFoldDB" id="A0A074N0F5"/>
<dbReference type="OrthoDB" id="7583028at2"/>
<keyword evidence="3" id="KW-1185">Reference proteome</keyword>
<name>A0A074N0F5_9SPHN</name>
<dbReference type="EMBL" id="JMIX01000003">
    <property type="protein sequence ID" value="KEO98480.1"/>
    <property type="molecule type" value="Genomic_DNA"/>
</dbReference>
<dbReference type="InterPro" id="IPR013216">
    <property type="entry name" value="Methyltransf_11"/>
</dbReference>
<dbReference type="RefSeq" id="WP_051697490.1">
    <property type="nucleotide sequence ID" value="NZ_CP017057.1"/>
</dbReference>
<evidence type="ECO:0000259" key="1">
    <source>
        <dbReference type="Pfam" id="PF08241"/>
    </source>
</evidence>